<organism evidence="1 2">
    <name type="scientific">Spirosoma agri</name>
    <dbReference type="NCBI Taxonomy" id="1987381"/>
    <lineage>
        <taxon>Bacteria</taxon>
        <taxon>Pseudomonadati</taxon>
        <taxon>Bacteroidota</taxon>
        <taxon>Cytophagia</taxon>
        <taxon>Cytophagales</taxon>
        <taxon>Cytophagaceae</taxon>
        <taxon>Spirosoma</taxon>
    </lineage>
</organism>
<accession>A0A6M0IM39</accession>
<protein>
    <submittedName>
        <fullName evidence="1">Uncharacterized protein</fullName>
    </submittedName>
</protein>
<dbReference type="AlphaFoldDB" id="A0A6M0IM39"/>
<comment type="caution">
    <text evidence="1">The sequence shown here is derived from an EMBL/GenBank/DDBJ whole genome shotgun (WGS) entry which is preliminary data.</text>
</comment>
<keyword evidence="2" id="KW-1185">Reference proteome</keyword>
<evidence type="ECO:0000313" key="1">
    <source>
        <dbReference type="EMBL" id="NEU69338.1"/>
    </source>
</evidence>
<evidence type="ECO:0000313" key="2">
    <source>
        <dbReference type="Proteomes" id="UP000477386"/>
    </source>
</evidence>
<dbReference type="EMBL" id="JAAGNZ010000002">
    <property type="protein sequence ID" value="NEU69338.1"/>
    <property type="molecule type" value="Genomic_DNA"/>
</dbReference>
<dbReference type="RefSeq" id="WP_164041802.1">
    <property type="nucleotide sequence ID" value="NZ_JAAGNZ010000002.1"/>
</dbReference>
<gene>
    <name evidence="1" type="ORF">GK091_20795</name>
</gene>
<proteinExistence type="predicted"/>
<dbReference type="Proteomes" id="UP000477386">
    <property type="component" value="Unassembled WGS sequence"/>
</dbReference>
<reference evidence="1 2" key="1">
    <citation type="submission" date="2020-02" db="EMBL/GenBank/DDBJ databases">
        <title>Draft genome sequence of two Spirosoma agri KCTC 52727 and Spirosoma terrae KCTC 52035.</title>
        <authorList>
            <person name="Rojas J."/>
            <person name="Ambika Manirajan B."/>
            <person name="Ratering S."/>
            <person name="Suarez C."/>
            <person name="Schnell S."/>
        </authorList>
    </citation>
    <scope>NUCLEOTIDE SEQUENCE [LARGE SCALE GENOMIC DNA]</scope>
    <source>
        <strain evidence="1 2">KCTC 52727</strain>
    </source>
</reference>
<name>A0A6M0IM39_9BACT</name>
<sequence length="541" mass="58683">MKRRNLLYCLIVVAASIDSCHNPLDGIQLRVKDPIQAGVVEYRFYDPAGNSLPQNNQVVVAGPDASQVVTTLNTTRYKINSDGNLLLAASPAVALSAQKPFRFTAVVAADDYLTVVQPTTLTNSNRVTRYIRRINLLKPPRTLTAARTTGRAGTDGTVSAVIKLTTAEQTKTVDQATVTIQSGTKLTDRDGQPVGGSLTMSVIHTNARTTSDATSQVPGGGILSYVNGRNGSPSPGTLRVSSIAGSMTVEVYNELYQLATKFSQPVPWSMELNPATVNGKTGRAVQVGDSIPLYSYDAFANRWQEEVPGVVRRNAQTGNLEYQALAPSAAAYVATWTESVCDVGPVFKIVSSKLNNVDVNYLCKLIDVATGAQVGGFYANVNNGSVIRVYNQARGRQLKLQIYDETDAWGKGSKGGLIAESVKVATCNETPIPLSLSELPVPPVMKLEFYFSCPGGMKLDESALPAEIRTQYSLSGQDEWRDLIIATRTQRKVASYKLQLGKTYDFRASTDGGASWPLRQNDYLVDKPEWVLKIKAEMYCK</sequence>